<dbReference type="EMBL" id="CAAALY010087420">
    <property type="protein sequence ID" value="VEL27459.1"/>
    <property type="molecule type" value="Genomic_DNA"/>
</dbReference>
<evidence type="ECO:0000313" key="2">
    <source>
        <dbReference type="EMBL" id="VEL27459.1"/>
    </source>
</evidence>
<protein>
    <submittedName>
        <fullName evidence="2">Uncharacterized protein</fullName>
    </submittedName>
</protein>
<evidence type="ECO:0000313" key="3">
    <source>
        <dbReference type="Proteomes" id="UP000784294"/>
    </source>
</evidence>
<accession>A0A3S5CQ69</accession>
<keyword evidence="3" id="KW-1185">Reference proteome</keyword>
<reference evidence="2" key="1">
    <citation type="submission" date="2018-11" db="EMBL/GenBank/DDBJ databases">
        <authorList>
            <consortium name="Pathogen Informatics"/>
        </authorList>
    </citation>
    <scope>NUCLEOTIDE SEQUENCE</scope>
</reference>
<gene>
    <name evidence="2" type="ORF">PXEA_LOCUS20899</name>
</gene>
<organism evidence="2 3">
    <name type="scientific">Protopolystoma xenopodis</name>
    <dbReference type="NCBI Taxonomy" id="117903"/>
    <lineage>
        <taxon>Eukaryota</taxon>
        <taxon>Metazoa</taxon>
        <taxon>Spiralia</taxon>
        <taxon>Lophotrochozoa</taxon>
        <taxon>Platyhelminthes</taxon>
        <taxon>Monogenea</taxon>
        <taxon>Polyopisthocotylea</taxon>
        <taxon>Polystomatidea</taxon>
        <taxon>Polystomatidae</taxon>
        <taxon>Protopolystoma</taxon>
    </lineage>
</organism>
<proteinExistence type="predicted"/>
<evidence type="ECO:0000256" key="1">
    <source>
        <dbReference type="SAM" id="MobiDB-lite"/>
    </source>
</evidence>
<dbReference type="AlphaFoldDB" id="A0A3S5CQ69"/>
<sequence>MPIHLASKLDCAYKLAKGCVLATIPKPTSNRIAYDSLLQAMARSGHVPLGSSPLQAATATSISPGFYASPAAAVLAAAQAAATHAAYYGSNPAVQTTNQVPSSGQQGQPISHSATPGI</sequence>
<comment type="caution">
    <text evidence="2">The sequence shown here is derived from an EMBL/GenBank/DDBJ whole genome shotgun (WGS) entry which is preliminary data.</text>
</comment>
<name>A0A3S5CQ69_9PLAT</name>
<dbReference type="Proteomes" id="UP000784294">
    <property type="component" value="Unassembled WGS sequence"/>
</dbReference>
<feature type="region of interest" description="Disordered" evidence="1">
    <location>
        <begin position="93"/>
        <end position="118"/>
    </location>
</feature>